<dbReference type="Proteomes" id="UP000812982">
    <property type="component" value="Unassembled WGS sequence"/>
</dbReference>
<protein>
    <recommendedName>
        <fullName evidence="12">Peptidase M4</fullName>
    </recommendedName>
</protein>
<gene>
    <name evidence="10" type="ORF">FR943_12880</name>
</gene>
<evidence type="ECO:0000259" key="9">
    <source>
        <dbReference type="Pfam" id="PF02868"/>
    </source>
</evidence>
<keyword evidence="3" id="KW-0378">Hydrolase</keyword>
<evidence type="ECO:0008006" key="12">
    <source>
        <dbReference type="Google" id="ProtNLM"/>
    </source>
</evidence>
<feature type="region of interest" description="Disordered" evidence="6">
    <location>
        <begin position="40"/>
        <end position="169"/>
    </location>
</feature>
<keyword evidence="7" id="KW-0732">Signal</keyword>
<feature type="domain" description="Peptidase M4 C-terminal" evidence="9">
    <location>
        <begin position="656"/>
        <end position="802"/>
    </location>
</feature>
<keyword evidence="5" id="KW-0482">Metalloprotease</keyword>
<keyword evidence="4" id="KW-0862">Zinc</keyword>
<keyword evidence="2" id="KW-0479">Metal-binding</keyword>
<evidence type="ECO:0000256" key="5">
    <source>
        <dbReference type="ARBA" id="ARBA00023049"/>
    </source>
</evidence>
<dbReference type="Pfam" id="PF01447">
    <property type="entry name" value="Peptidase_M4"/>
    <property type="match status" value="1"/>
</dbReference>
<keyword evidence="1" id="KW-0645">Protease</keyword>
<evidence type="ECO:0000256" key="4">
    <source>
        <dbReference type="ARBA" id="ARBA00022833"/>
    </source>
</evidence>
<dbReference type="InterPro" id="IPR050728">
    <property type="entry name" value="Zinc_Metalloprotease_M4"/>
</dbReference>
<evidence type="ECO:0000256" key="1">
    <source>
        <dbReference type="ARBA" id="ARBA00022670"/>
    </source>
</evidence>
<feature type="compositionally biased region" description="Low complexity" evidence="6">
    <location>
        <begin position="76"/>
        <end position="86"/>
    </location>
</feature>
<dbReference type="InterPro" id="IPR001570">
    <property type="entry name" value="Peptidase_M4_C_domain"/>
</dbReference>
<name>A0ABS6KMC4_9MYCO</name>
<dbReference type="Pfam" id="PF02868">
    <property type="entry name" value="Peptidase_M4_C"/>
    <property type="match status" value="1"/>
</dbReference>
<keyword evidence="11" id="KW-1185">Reference proteome</keyword>
<proteinExistence type="predicted"/>
<feature type="compositionally biased region" description="Polar residues" evidence="6">
    <location>
        <begin position="130"/>
        <end position="153"/>
    </location>
</feature>
<evidence type="ECO:0000256" key="7">
    <source>
        <dbReference type="SAM" id="SignalP"/>
    </source>
</evidence>
<dbReference type="EMBL" id="VOMB01000016">
    <property type="protein sequence ID" value="MBU9764739.1"/>
    <property type="molecule type" value="Genomic_DNA"/>
</dbReference>
<evidence type="ECO:0000259" key="8">
    <source>
        <dbReference type="Pfam" id="PF01447"/>
    </source>
</evidence>
<dbReference type="CDD" id="cd09597">
    <property type="entry name" value="M4_TLP"/>
    <property type="match status" value="1"/>
</dbReference>
<accession>A0ABS6KMC4</accession>
<feature type="domain" description="Peptidase M4" evidence="8">
    <location>
        <begin position="558"/>
        <end position="647"/>
    </location>
</feature>
<feature type="signal peptide" evidence="7">
    <location>
        <begin position="1"/>
        <end position="38"/>
    </location>
</feature>
<reference evidence="10 11" key="1">
    <citation type="journal article" date="2021" name="Sci. Rep.">
        <title>Phenotypic and genomic hallmarks of a novel, potentially pathogenic rapidly growing Mycobacterium species related to the Mycobacterium fortuitum complex.</title>
        <authorList>
            <person name="Gharbi R."/>
            <person name="Khanna V."/>
            <person name="Frigui W."/>
            <person name="Mhenni B."/>
            <person name="Brosch R."/>
            <person name="Mardassi H."/>
        </authorList>
    </citation>
    <scope>NUCLEOTIDE SEQUENCE [LARGE SCALE GENOMIC DNA]</scope>
    <source>
        <strain evidence="10 11">TNTM28</strain>
    </source>
</reference>
<comment type="caution">
    <text evidence="10">The sequence shown here is derived from an EMBL/GenBank/DDBJ whole genome shotgun (WGS) entry which is preliminary data.</text>
</comment>
<sequence length="812" mass="85001">MARHRRHRTHPVVHWLRVGAVAAGVGAALSTGSAIASAAPSETAGARTHADGATATTGADAHPDSRHRRHRDDTRATATDTDAVSRVRNRPVRVRRSAEEGVVASRHTRVSTSEATSPEEHTTKKKPARATTSAPRPTLTAARSETVTRSVPSTPDVEPAAQTTPILQPAVPTVEPVPAVHPVVRSVREPAPAQAVIRRAIRTLESRLGLAPTGIPSPAVPVSDVVASMWVALREAGYQRARTAEPATVIGAAPPSGAGTSLAEMTGRDGVTASVNDDGTLRIVGGTFTDATVEDTDGAARVVNSMAGLIGAPAGFADPDDITVQQVDTAGGYSRTIYRVHHRVDGIDVVGSDVVLVTDSAGNVTGLYNYYDARADAVNTTASRRVDTEIEAAATALAAYTGTSNSPLHGLVVAPLIAAGVVRPELLIDATDDAAGPQLVWKVSIVPPASDITGASTLNPGSTYYISAGGADAGGVTRTTSNAQPLTIGSAAVTTAADVLGNSRDIDITRLSLVIFNLDSLNDVEREISTYQTTYLLFFLGPPQTPGIPVFRGLFGWDASAVSAHANMAAVYDYYNTTLGVTSFDDDGAPIVLSTHYNPHETAADYTGGYKNAFWDSATQQFAFGDTGDFAAALDIVGHEYTHAVLEHQGGVLDYGEPGALNEAYADIMGVLIEGKERDDAGRWLIGEDSSAGAIRSLANPGAIPGYRTDYNSRYTGEEDEGGEHYNSTIFSHAAYRMMTDSRTAEVTDEQWAALYYVSMTVLNDGAKFSDGRDAIVATAHDQGFSGAEIAAIEDAFDYVHIDAGGAAVTSV</sequence>
<organism evidence="10 11">
    <name type="scientific">[Mycobacterium] fortunisiensis</name>
    <dbReference type="NCBI Taxonomy" id="2600579"/>
    <lineage>
        <taxon>Bacteria</taxon>
        <taxon>Bacillati</taxon>
        <taxon>Actinomycetota</taxon>
        <taxon>Actinomycetes</taxon>
        <taxon>Mycobacteriales</taxon>
        <taxon>Mycobacteriaceae</taxon>
        <taxon>Mycolicibacterium</taxon>
    </lineage>
</organism>
<evidence type="ECO:0000256" key="6">
    <source>
        <dbReference type="SAM" id="MobiDB-lite"/>
    </source>
</evidence>
<evidence type="ECO:0000313" key="11">
    <source>
        <dbReference type="Proteomes" id="UP000812982"/>
    </source>
</evidence>
<dbReference type="RefSeq" id="WP_217157542.1">
    <property type="nucleotide sequence ID" value="NZ_VOMB01000016.1"/>
</dbReference>
<evidence type="ECO:0000256" key="2">
    <source>
        <dbReference type="ARBA" id="ARBA00022723"/>
    </source>
</evidence>
<evidence type="ECO:0000313" key="10">
    <source>
        <dbReference type="EMBL" id="MBU9764739.1"/>
    </source>
</evidence>
<feature type="compositionally biased region" description="Low complexity" evidence="6">
    <location>
        <begin position="43"/>
        <end position="60"/>
    </location>
</feature>
<evidence type="ECO:0000256" key="3">
    <source>
        <dbReference type="ARBA" id="ARBA00022801"/>
    </source>
</evidence>
<dbReference type="PANTHER" id="PTHR33794:SF1">
    <property type="entry name" value="BACILLOLYSIN"/>
    <property type="match status" value="1"/>
</dbReference>
<dbReference type="PANTHER" id="PTHR33794">
    <property type="entry name" value="BACILLOLYSIN"/>
    <property type="match status" value="1"/>
</dbReference>
<feature type="chain" id="PRO_5046622348" description="Peptidase M4" evidence="7">
    <location>
        <begin position="39"/>
        <end position="812"/>
    </location>
</feature>
<dbReference type="InterPro" id="IPR013856">
    <property type="entry name" value="Peptidase_M4_domain"/>
</dbReference>